<accession>A0A497YV91</accession>
<dbReference type="OrthoDB" id="34197at2"/>
<dbReference type="Gene3D" id="3.40.50.1240">
    <property type="entry name" value="Phosphoglycerate mutase-like"/>
    <property type="match status" value="1"/>
</dbReference>
<keyword evidence="2" id="KW-1185">Reference proteome</keyword>
<dbReference type="Proteomes" id="UP000271700">
    <property type="component" value="Unassembled WGS sequence"/>
</dbReference>
<protein>
    <submittedName>
        <fullName evidence="1">Broad specificity phosphatase PhoE</fullName>
    </submittedName>
</protein>
<reference evidence="1 2" key="1">
    <citation type="submission" date="2018-10" db="EMBL/GenBank/DDBJ databases">
        <title>Genomic Encyclopedia of Archaeal and Bacterial Type Strains, Phase II (KMG-II): from individual species to whole genera.</title>
        <authorList>
            <person name="Goeker M."/>
        </authorList>
    </citation>
    <scope>NUCLEOTIDE SEQUENCE [LARGE SCALE GENOMIC DNA]</scope>
    <source>
        <strain evidence="1 2">DSM 29317</strain>
    </source>
</reference>
<dbReference type="Pfam" id="PF00300">
    <property type="entry name" value="His_Phos_1"/>
    <property type="match status" value="1"/>
</dbReference>
<dbReference type="AlphaFoldDB" id="A0A497YV91"/>
<dbReference type="SUPFAM" id="SSF53254">
    <property type="entry name" value="Phosphoglycerate mutase-like"/>
    <property type="match status" value="1"/>
</dbReference>
<dbReference type="EMBL" id="RCCT01000007">
    <property type="protein sequence ID" value="RLJ99988.1"/>
    <property type="molecule type" value="Genomic_DNA"/>
</dbReference>
<dbReference type="InterPro" id="IPR013078">
    <property type="entry name" value="His_Pase_superF_clade-1"/>
</dbReference>
<evidence type="ECO:0000313" key="1">
    <source>
        <dbReference type="EMBL" id="RLJ99988.1"/>
    </source>
</evidence>
<gene>
    <name evidence="1" type="ORF">CLV75_3912</name>
</gene>
<organism evidence="1 2">
    <name type="scientific">Ruegeria conchae</name>
    <dbReference type="NCBI Taxonomy" id="981384"/>
    <lineage>
        <taxon>Bacteria</taxon>
        <taxon>Pseudomonadati</taxon>
        <taxon>Pseudomonadota</taxon>
        <taxon>Alphaproteobacteria</taxon>
        <taxon>Rhodobacterales</taxon>
        <taxon>Roseobacteraceae</taxon>
        <taxon>Ruegeria</taxon>
    </lineage>
</organism>
<dbReference type="STRING" id="981384.GCA_000192475_03667"/>
<sequence>MPKLLIITHPEVVIDPNIPVTDWGLSETGRRRASAFANAEIFSEVSQIWTSTEQKARDTAEFLATPRDLPVNLNADLGENDRSTTGFLPRDAFEAAADAFFDHPATSFHGWETAIEAQQRIHRATISIVEKHDGNDLAIVTHGAVGTLLWCILSGRPIDRRYDQPAQGHYWQADLKTLEPLSGWCSLD</sequence>
<evidence type="ECO:0000313" key="2">
    <source>
        <dbReference type="Proteomes" id="UP000271700"/>
    </source>
</evidence>
<name>A0A497YV91_9RHOB</name>
<dbReference type="InterPro" id="IPR029033">
    <property type="entry name" value="His_PPase_superfam"/>
</dbReference>
<proteinExistence type="predicted"/>
<comment type="caution">
    <text evidence="1">The sequence shown here is derived from an EMBL/GenBank/DDBJ whole genome shotgun (WGS) entry which is preliminary data.</text>
</comment>
<dbReference type="RefSeq" id="WP_010438289.1">
    <property type="nucleotide sequence ID" value="NZ_AEYW01000004.1"/>
</dbReference>
<dbReference type="CDD" id="cd07067">
    <property type="entry name" value="HP_PGM_like"/>
    <property type="match status" value="1"/>
</dbReference>